<evidence type="ECO:0000313" key="3">
    <source>
        <dbReference type="Proteomes" id="UP000029981"/>
    </source>
</evidence>
<keyword evidence="1" id="KW-0732">Signal</keyword>
<dbReference type="InterPro" id="IPR010800">
    <property type="entry name" value="GRP"/>
</dbReference>
<sequence>MQIFLIPLSQNQSLTIHTNMSSKAFVFLGLLLAFVLLLSSEVAARDLAETSSKTDNEATVETNGVEDAKYGRGGYDRGYGGGHDRGYGGGRGGYGRGHYGGRGGYGGGRGGYGRGCRYGRCGHKCCSYAGEVVEGAKP</sequence>
<accession>A0A0A0K6L7</accession>
<reference evidence="2 3" key="2">
    <citation type="journal article" date="2009" name="PLoS ONE">
        <title>An integrated genetic and cytogenetic map of the cucumber genome.</title>
        <authorList>
            <person name="Ren Y."/>
            <person name="Zhang Z."/>
            <person name="Liu J."/>
            <person name="Staub J.E."/>
            <person name="Han Y."/>
            <person name="Cheng Z."/>
            <person name="Li X."/>
            <person name="Lu J."/>
            <person name="Miao H."/>
            <person name="Kang H."/>
            <person name="Xie B."/>
            <person name="Gu X."/>
            <person name="Wang X."/>
            <person name="Du Y."/>
            <person name="Jin W."/>
            <person name="Huang S."/>
        </authorList>
    </citation>
    <scope>NUCLEOTIDE SEQUENCE [LARGE SCALE GENOMIC DNA]</scope>
    <source>
        <strain evidence="3">cv. 9930</strain>
    </source>
</reference>
<reference evidence="2 3" key="3">
    <citation type="journal article" date="2010" name="BMC Genomics">
        <title>Transcriptome sequencing and comparative analysis of cucumber flowers with different sex types.</title>
        <authorList>
            <person name="Guo S."/>
            <person name="Zheng Y."/>
            <person name="Joung J.G."/>
            <person name="Liu S."/>
            <person name="Zhang Z."/>
            <person name="Crasta O.R."/>
            <person name="Sobral B.W."/>
            <person name="Xu Y."/>
            <person name="Huang S."/>
            <person name="Fei Z."/>
        </authorList>
    </citation>
    <scope>NUCLEOTIDE SEQUENCE [LARGE SCALE GENOMIC DNA]</scope>
    <source>
        <strain evidence="3">cv. 9930</strain>
    </source>
</reference>
<evidence type="ECO:0000256" key="1">
    <source>
        <dbReference type="SAM" id="SignalP"/>
    </source>
</evidence>
<evidence type="ECO:0008006" key="4">
    <source>
        <dbReference type="Google" id="ProtNLM"/>
    </source>
</evidence>
<feature type="signal peptide" evidence="1">
    <location>
        <begin position="1"/>
        <end position="44"/>
    </location>
</feature>
<dbReference type="OMA" id="HGHEYYG"/>
<gene>
    <name evidence="2" type="ORF">Csa_7G037600</name>
</gene>
<dbReference type="STRING" id="3659.A0A0A0K6L7"/>
<dbReference type="Proteomes" id="UP000029981">
    <property type="component" value="Chromosome 7"/>
</dbReference>
<dbReference type="AlphaFoldDB" id="A0A0A0K6L7"/>
<reference evidence="2 3" key="1">
    <citation type="journal article" date="2009" name="Nat. Genet.">
        <title>The genome of the cucumber, Cucumis sativus L.</title>
        <authorList>
            <person name="Huang S."/>
            <person name="Li R."/>
            <person name="Zhang Z."/>
            <person name="Li L."/>
            <person name="Gu X."/>
            <person name="Fan W."/>
            <person name="Lucas W.J."/>
            <person name="Wang X."/>
            <person name="Xie B."/>
            <person name="Ni P."/>
            <person name="Ren Y."/>
            <person name="Zhu H."/>
            <person name="Li J."/>
            <person name="Lin K."/>
            <person name="Jin W."/>
            <person name="Fei Z."/>
            <person name="Li G."/>
            <person name="Staub J."/>
            <person name="Kilian A."/>
            <person name="van der Vossen E.A."/>
            <person name="Wu Y."/>
            <person name="Guo J."/>
            <person name="He J."/>
            <person name="Jia Z."/>
            <person name="Ren Y."/>
            <person name="Tian G."/>
            <person name="Lu Y."/>
            <person name="Ruan J."/>
            <person name="Qian W."/>
            <person name="Wang M."/>
            <person name="Huang Q."/>
            <person name="Li B."/>
            <person name="Xuan Z."/>
            <person name="Cao J."/>
            <person name="Asan"/>
            <person name="Wu Z."/>
            <person name="Zhang J."/>
            <person name="Cai Q."/>
            <person name="Bai Y."/>
            <person name="Zhao B."/>
            <person name="Han Y."/>
            <person name="Li Y."/>
            <person name="Li X."/>
            <person name="Wang S."/>
            <person name="Shi Q."/>
            <person name="Liu S."/>
            <person name="Cho W.K."/>
            <person name="Kim J.Y."/>
            <person name="Xu Y."/>
            <person name="Heller-Uszynska K."/>
            <person name="Miao H."/>
            <person name="Cheng Z."/>
            <person name="Zhang S."/>
            <person name="Wu J."/>
            <person name="Yang Y."/>
            <person name="Kang H."/>
            <person name="Li M."/>
            <person name="Liang H."/>
            <person name="Ren X."/>
            <person name="Shi Z."/>
            <person name="Wen M."/>
            <person name="Jian M."/>
            <person name="Yang H."/>
            <person name="Zhang G."/>
            <person name="Yang Z."/>
            <person name="Chen R."/>
            <person name="Liu S."/>
            <person name="Li J."/>
            <person name="Ma L."/>
            <person name="Liu H."/>
            <person name="Zhou Y."/>
            <person name="Zhao J."/>
            <person name="Fang X."/>
            <person name="Li G."/>
            <person name="Fang L."/>
            <person name="Li Y."/>
            <person name="Liu D."/>
            <person name="Zheng H."/>
            <person name="Zhang Y."/>
            <person name="Qin N."/>
            <person name="Li Z."/>
            <person name="Yang G."/>
            <person name="Yang S."/>
            <person name="Bolund L."/>
            <person name="Kristiansen K."/>
            <person name="Zheng H."/>
            <person name="Li S."/>
            <person name="Zhang X."/>
            <person name="Yang H."/>
            <person name="Wang J."/>
            <person name="Sun R."/>
            <person name="Zhang B."/>
            <person name="Jiang S."/>
            <person name="Wang J."/>
            <person name="Du Y."/>
            <person name="Li S."/>
        </authorList>
    </citation>
    <scope>NUCLEOTIDE SEQUENCE [LARGE SCALE GENOMIC DNA]</scope>
    <source>
        <strain evidence="3">cv. 9930</strain>
    </source>
</reference>
<evidence type="ECO:0000313" key="2">
    <source>
        <dbReference type="EMBL" id="KGN43456.1"/>
    </source>
</evidence>
<dbReference type="Pfam" id="PF07172">
    <property type="entry name" value="GRP"/>
    <property type="match status" value="1"/>
</dbReference>
<dbReference type="PANTHER" id="PTHR37389">
    <property type="entry name" value="NODULIN-24"/>
    <property type="match status" value="1"/>
</dbReference>
<keyword evidence="3" id="KW-1185">Reference proteome</keyword>
<organism evidence="2 3">
    <name type="scientific">Cucumis sativus</name>
    <name type="common">Cucumber</name>
    <dbReference type="NCBI Taxonomy" id="3659"/>
    <lineage>
        <taxon>Eukaryota</taxon>
        <taxon>Viridiplantae</taxon>
        <taxon>Streptophyta</taxon>
        <taxon>Embryophyta</taxon>
        <taxon>Tracheophyta</taxon>
        <taxon>Spermatophyta</taxon>
        <taxon>Magnoliopsida</taxon>
        <taxon>eudicotyledons</taxon>
        <taxon>Gunneridae</taxon>
        <taxon>Pentapetalae</taxon>
        <taxon>rosids</taxon>
        <taxon>fabids</taxon>
        <taxon>Cucurbitales</taxon>
        <taxon>Cucurbitaceae</taxon>
        <taxon>Benincaseae</taxon>
        <taxon>Cucumis</taxon>
    </lineage>
</organism>
<feature type="chain" id="PRO_5001964986" description="Glycine rich protein" evidence="1">
    <location>
        <begin position="45"/>
        <end position="138"/>
    </location>
</feature>
<proteinExistence type="predicted"/>
<name>A0A0A0K6L7_CUCSA</name>
<protein>
    <recommendedName>
        <fullName evidence="4">Glycine rich protein</fullName>
    </recommendedName>
</protein>
<dbReference type="eggNOG" id="ENOG502S5AC">
    <property type="taxonomic scope" value="Eukaryota"/>
</dbReference>
<dbReference type="EMBL" id="CM002928">
    <property type="protein sequence ID" value="KGN43456.1"/>
    <property type="molecule type" value="Genomic_DNA"/>
</dbReference>
<dbReference type="Gramene" id="KGN43456">
    <property type="protein sequence ID" value="KGN43456"/>
    <property type="gene ID" value="Csa_7G037600"/>
</dbReference>
<reference evidence="2 3" key="4">
    <citation type="journal article" date="2011" name="BMC Genomics">
        <title>RNA-Seq improves annotation of protein-coding genes in the cucumber genome.</title>
        <authorList>
            <person name="Li Z."/>
            <person name="Zhang Z."/>
            <person name="Yan P."/>
            <person name="Huang S."/>
            <person name="Fei Z."/>
            <person name="Lin K."/>
        </authorList>
    </citation>
    <scope>NUCLEOTIDE SEQUENCE [LARGE SCALE GENOMIC DNA]</scope>
    <source>
        <strain evidence="3">cv. 9930</strain>
    </source>
</reference>
<dbReference type="PANTHER" id="PTHR37389:SF40">
    <property type="entry name" value="NODULIN-24"/>
    <property type="match status" value="1"/>
</dbReference>